<dbReference type="AlphaFoldDB" id="A0A1D7VU67"/>
<accession>A0A1D7VU67</accession>
<keyword evidence="3" id="KW-1185">Reference proteome</keyword>
<dbReference type="KEGG" id="slc:SL103_32170"/>
<name>A0A1D7VU67_9ACTN</name>
<reference evidence="2 3" key="1">
    <citation type="submission" date="2016-09" db="EMBL/GenBank/DDBJ databases">
        <title>Complete genome sequencing of Streptomyces lydicus 103 and metabolic pathways analysis of antibiotic biosynthesis.</title>
        <authorList>
            <person name="Jia N."/>
            <person name="Ding M.-Z."/>
            <person name="Gao F."/>
            <person name="Yuan Y.-J."/>
        </authorList>
    </citation>
    <scope>NUCLEOTIDE SEQUENCE [LARGE SCALE GENOMIC DNA]</scope>
    <source>
        <strain evidence="2 3">103</strain>
    </source>
</reference>
<sequence>MSSAVLHPAKGATALGPDSAGGASVHGHRHVLGNALRAVKVFGRAAFSVAVLGEYGEDATPADHRTGHRTDQRTDHRTDDRTGRRAHRHA</sequence>
<feature type="compositionally biased region" description="Basic and acidic residues" evidence="1">
    <location>
        <begin position="61"/>
        <end position="83"/>
    </location>
</feature>
<organism evidence="2 3">
    <name type="scientific">Streptomyces lydicus</name>
    <dbReference type="NCBI Taxonomy" id="47763"/>
    <lineage>
        <taxon>Bacteria</taxon>
        <taxon>Bacillati</taxon>
        <taxon>Actinomycetota</taxon>
        <taxon>Actinomycetes</taxon>
        <taxon>Kitasatosporales</taxon>
        <taxon>Streptomycetaceae</taxon>
        <taxon>Streptomyces</taxon>
    </lineage>
</organism>
<evidence type="ECO:0000256" key="1">
    <source>
        <dbReference type="SAM" id="MobiDB-lite"/>
    </source>
</evidence>
<dbReference type="Proteomes" id="UP000094094">
    <property type="component" value="Chromosome"/>
</dbReference>
<dbReference type="RefSeq" id="WP_069572477.1">
    <property type="nucleotide sequence ID" value="NZ_CP017157.1"/>
</dbReference>
<feature type="region of interest" description="Disordered" evidence="1">
    <location>
        <begin position="1"/>
        <end position="25"/>
    </location>
</feature>
<dbReference type="EMBL" id="CP017157">
    <property type="protein sequence ID" value="AOP50303.1"/>
    <property type="molecule type" value="Genomic_DNA"/>
</dbReference>
<evidence type="ECO:0000313" key="2">
    <source>
        <dbReference type="EMBL" id="AOP50303.1"/>
    </source>
</evidence>
<proteinExistence type="predicted"/>
<gene>
    <name evidence="2" type="ORF">SL103_32170</name>
</gene>
<feature type="region of interest" description="Disordered" evidence="1">
    <location>
        <begin position="54"/>
        <end position="90"/>
    </location>
</feature>
<protein>
    <submittedName>
        <fullName evidence="2">Uncharacterized protein</fullName>
    </submittedName>
</protein>
<evidence type="ECO:0000313" key="3">
    <source>
        <dbReference type="Proteomes" id="UP000094094"/>
    </source>
</evidence>